<reference evidence="9 10" key="1">
    <citation type="submission" date="2023-09" db="EMBL/GenBank/DDBJ databases">
        <authorList>
            <person name="Rey-Velasco X."/>
        </authorList>
    </citation>
    <scope>NUCLEOTIDE SEQUENCE [LARGE SCALE GENOMIC DNA]</scope>
    <source>
        <strain evidence="9 10">W311</strain>
    </source>
</reference>
<organism evidence="9 10">
    <name type="scientific">Stakelama saccharophila</name>
    <dbReference type="NCBI Taxonomy" id="3075605"/>
    <lineage>
        <taxon>Bacteria</taxon>
        <taxon>Pseudomonadati</taxon>
        <taxon>Pseudomonadota</taxon>
        <taxon>Alphaproteobacteria</taxon>
        <taxon>Sphingomonadales</taxon>
        <taxon>Sphingomonadaceae</taxon>
        <taxon>Stakelama</taxon>
    </lineage>
</organism>
<evidence type="ECO:0000256" key="7">
    <source>
        <dbReference type="SAM" id="MobiDB-lite"/>
    </source>
</evidence>
<dbReference type="InterPro" id="IPR013780">
    <property type="entry name" value="Glyco_hydro_b"/>
</dbReference>
<feature type="compositionally biased region" description="Polar residues" evidence="7">
    <location>
        <begin position="624"/>
        <end position="636"/>
    </location>
</feature>
<dbReference type="InterPro" id="IPR026585">
    <property type="entry name" value="GlgE"/>
</dbReference>
<evidence type="ECO:0000313" key="10">
    <source>
        <dbReference type="Proteomes" id="UP001302249"/>
    </source>
</evidence>
<feature type="region of interest" description="Disordered" evidence="7">
    <location>
        <begin position="623"/>
        <end position="652"/>
    </location>
</feature>
<feature type="binding site" evidence="6">
    <location>
        <position position="762"/>
    </location>
    <ligand>
        <name>alpha-maltose 1-phosphate</name>
        <dbReference type="ChEBI" id="CHEBI:63576"/>
    </ligand>
</feature>
<feature type="binding site" evidence="6">
    <location>
        <position position="689"/>
    </location>
    <ligand>
        <name>alpha-maltose 1-phosphate</name>
        <dbReference type="ChEBI" id="CHEBI:63576"/>
    </ligand>
</feature>
<comment type="subunit">
    <text evidence="1 6">Homodimer.</text>
</comment>
<dbReference type="PANTHER" id="PTHR47786:SF2">
    <property type="entry name" value="GLYCOSYL HYDROLASE FAMILY 13 CATALYTIC DOMAIN-CONTAINING PROTEIN"/>
    <property type="match status" value="1"/>
</dbReference>
<evidence type="ECO:0000256" key="6">
    <source>
        <dbReference type="HAMAP-Rule" id="MF_02124"/>
    </source>
</evidence>
<evidence type="ECO:0000256" key="5">
    <source>
        <dbReference type="ARBA" id="ARBA00048735"/>
    </source>
</evidence>
<dbReference type="SMART" id="SM00642">
    <property type="entry name" value="Aamy"/>
    <property type="match status" value="1"/>
</dbReference>
<dbReference type="Pfam" id="PF00128">
    <property type="entry name" value="Alpha-amylase"/>
    <property type="match status" value="1"/>
</dbReference>
<evidence type="ECO:0000313" key="9">
    <source>
        <dbReference type="EMBL" id="WNO53649.1"/>
    </source>
</evidence>
<feature type="binding site" evidence="6">
    <location>
        <begin position="902"/>
        <end position="903"/>
    </location>
    <ligand>
        <name>alpha-maltose 1-phosphate</name>
        <dbReference type="ChEBI" id="CHEBI:63576"/>
    </ligand>
</feature>
<feature type="active site" description="Nucleophile" evidence="6">
    <location>
        <position position="761"/>
    </location>
</feature>
<dbReference type="Gene3D" id="2.60.40.10">
    <property type="entry name" value="Immunoglobulins"/>
    <property type="match status" value="1"/>
</dbReference>
<dbReference type="CDD" id="cd11344">
    <property type="entry name" value="AmyAc_GlgE_like"/>
    <property type="match status" value="1"/>
</dbReference>
<keyword evidence="2 6" id="KW-0328">Glycosyltransferase</keyword>
<accession>A0ABZ0BBG0</accession>
<dbReference type="EMBL" id="CP135076">
    <property type="protein sequence ID" value="WNO53649.1"/>
    <property type="molecule type" value="Genomic_DNA"/>
</dbReference>
<name>A0ABZ0BBG0_9SPHN</name>
<feature type="site" description="Transition state stabilizer" evidence="6">
    <location>
        <position position="848"/>
    </location>
</feature>
<protein>
    <recommendedName>
        <fullName evidence="6">Alpha-1,4-glucan:maltose-1-phosphate maltosyltransferase</fullName>
        <shortName evidence="6">GMPMT</shortName>
        <ecNumber evidence="6">2.4.99.16</ecNumber>
    </recommendedName>
    <alternativeName>
        <fullName evidence="6">(1-&gt;4)-alpha-D-glucan:maltose-1-phosphate alpha-D-maltosyltransferase</fullName>
    </alternativeName>
</protein>
<sequence length="1033" mass="114231">MPLSAHRYISAPLDAIGSDGICRGGNLAGLARETGADAVLLSGRMSLFEAGIAQAVEPIRGSPDDLPPCTIEVDLSRFPLDHPLVVAHPEAFAVRRAGGARATVDPRRPMPAAGEALARLRAPDAVDRFGELLVERLDALASAGARGFRLLSPERLGVDVVRYLAEAFAGREITFLAGPLRDRASARRLGASGIDGLVTSFGRWDPGARWMTEEIEALRGTTALVAELSADHVRPEVALKVAPLLSEGLVVPLTWLASPDLREAATRAFADLDRLAEIRGEVREASAPDDPVTVIARGDRGDLRMAERIVVALINREETRPLPMPAPLLQPVGFPCSALSPLDGGTAPRELGEGDALLLRAECAPAVRRPQPPLRDPAAARNWPRLVVEDLSPSVAGGDFAVKRVAGDSVGVEATVFADGHEQLAAELQWRAADADAWHTAPMTPLPNDRWTASFVPDRLGAHEFRVEGWLDRFGGFRRDFRKKRDARVARPVDLQEGVALVEAVAGRSRGDLKKALQAVLADCAKADDEVRADLLLSDDLAKLVSRADDRPHAIRSPVQRLDAERLAARFSSWYELFPRSITPIPESGSRPRHGTFADVIDRLPAIRDMGFDTLYFPPIHPIGQTNRKGPNNTLTPGPDDPGSPYAIGSEAGGHEAIHPELGNFEDFDRLVAAAHEQGLEIALDFAIQCAPDHPWLKAHPGWFAWRPDGSMKYAENPPKKYQDIVNVDFYAPGAVPDLWLALRDIVLLWIEHGVKTFRVDNPHTKPLPFWEWMIADVRGKHPDVIFLAEAFTRPTMMYRLAKVGFSQSYTYFTWRDRKHELIEYVTELTTTAPREFYRPHFFVNTPDINPLYLQGSGRAGFRVRAVLAATLSGLFGVYSGFELCESAPLGPGKEEYLDSEKYEIRPRDYEAPGNIIADITLLNRLRRTWPALQTHLNTRFYQAYDDNIIWYGKPAADRRSIIMVMVNLDPHRPHECDFEVPLWEFGLADDGSVAVEDLAAGYRFTWHGKVQHIRIAPDEPFRLWRIVPERAS</sequence>
<comment type="catalytic activity">
    <reaction evidence="5 6">
        <text>alpha-maltose 1-phosphate + [(1-&gt;4)-alpha-D-glucosyl](n) = [(1-&gt;4)-alpha-D-glucosyl](n+2) + phosphate</text>
        <dbReference type="Rhea" id="RHEA:42692"/>
        <dbReference type="Rhea" id="RHEA-COMP:9584"/>
        <dbReference type="Rhea" id="RHEA-COMP:10183"/>
        <dbReference type="ChEBI" id="CHEBI:15444"/>
        <dbReference type="ChEBI" id="CHEBI:43474"/>
        <dbReference type="ChEBI" id="CHEBI:63576"/>
        <dbReference type="EC" id="2.4.99.16"/>
    </reaction>
</comment>
<gene>
    <name evidence="6" type="primary">glgE</name>
    <name evidence="9" type="ORF">RPR59_14645</name>
</gene>
<dbReference type="Pfam" id="PF11896">
    <property type="entry name" value="GlgE_dom_N_S"/>
    <property type="match status" value="1"/>
</dbReference>
<dbReference type="EC" id="2.4.99.16" evidence="6"/>
<dbReference type="SUPFAM" id="SSF51445">
    <property type="entry name" value="(Trans)glycosidases"/>
    <property type="match status" value="1"/>
</dbReference>
<dbReference type="InterPro" id="IPR006047">
    <property type="entry name" value="GH13_cat_dom"/>
</dbReference>
<dbReference type="Gene3D" id="3.20.20.80">
    <property type="entry name" value="Glycosidases"/>
    <property type="match status" value="2"/>
</dbReference>
<dbReference type="InterPro" id="IPR017853">
    <property type="entry name" value="GH"/>
</dbReference>
<evidence type="ECO:0000256" key="2">
    <source>
        <dbReference type="ARBA" id="ARBA00022676"/>
    </source>
</evidence>
<comment type="function">
    <text evidence="6">Maltosyltransferase that uses maltose 1-phosphate (M1P) as the sugar donor to elongate linear or branched alpha-(1-&gt;4)-glucans. Is involved in a branched alpha-glucan biosynthetic pathway from trehalose, together with TreS, Mak and GlgB.</text>
</comment>
<dbReference type="HAMAP" id="MF_02124">
    <property type="entry name" value="GlgE"/>
    <property type="match status" value="1"/>
</dbReference>
<dbReference type="Pfam" id="PF21702">
    <property type="entry name" value="GLGE_C"/>
    <property type="match status" value="1"/>
</dbReference>
<dbReference type="InterPro" id="IPR049171">
    <property type="entry name" value="GLGE_C"/>
</dbReference>
<dbReference type="PANTHER" id="PTHR47786">
    <property type="entry name" value="ALPHA-1,4-GLUCAN:MALTOSE-1-PHOSPHATE MALTOSYLTRANSFERASE"/>
    <property type="match status" value="1"/>
</dbReference>
<dbReference type="InterPro" id="IPR013783">
    <property type="entry name" value="Ig-like_fold"/>
</dbReference>
<dbReference type="Proteomes" id="UP001302249">
    <property type="component" value="Chromosome"/>
</dbReference>
<evidence type="ECO:0000256" key="3">
    <source>
        <dbReference type="ARBA" id="ARBA00022679"/>
    </source>
</evidence>
<dbReference type="InterPro" id="IPR021828">
    <property type="entry name" value="GlgE_dom_N/S"/>
</dbReference>
<keyword evidence="10" id="KW-1185">Reference proteome</keyword>
<feature type="active site" description="Proton donor" evidence="6">
    <location>
        <position position="790"/>
    </location>
</feature>
<dbReference type="RefSeq" id="WP_313915303.1">
    <property type="nucleotide sequence ID" value="NZ_CP135076.1"/>
</dbReference>
<evidence type="ECO:0000256" key="1">
    <source>
        <dbReference type="ARBA" id="ARBA00011738"/>
    </source>
</evidence>
<proteinExistence type="inferred from homology"/>
<evidence type="ECO:0000259" key="8">
    <source>
        <dbReference type="SMART" id="SM00642"/>
    </source>
</evidence>
<keyword evidence="4 6" id="KW-0119">Carbohydrate metabolism</keyword>
<evidence type="ECO:0000256" key="4">
    <source>
        <dbReference type="ARBA" id="ARBA00023277"/>
    </source>
</evidence>
<dbReference type="Gene3D" id="2.60.40.1180">
    <property type="entry name" value="Golgi alpha-mannosidase II"/>
    <property type="match status" value="1"/>
</dbReference>
<dbReference type="Gene3D" id="1.20.58.80">
    <property type="entry name" value="Phosphotransferase system, lactose/cellobiose-type IIA subunit"/>
    <property type="match status" value="1"/>
</dbReference>
<feature type="domain" description="Glycosyl hydrolase family 13 catalytic" evidence="8">
    <location>
        <begin position="572"/>
        <end position="912"/>
    </location>
</feature>
<feature type="binding site" evidence="6">
    <location>
        <position position="629"/>
    </location>
    <ligand>
        <name>alpha-maltose 1-phosphate</name>
        <dbReference type="ChEBI" id="CHEBI:63576"/>
    </ligand>
</feature>
<feature type="binding site" evidence="6">
    <location>
        <position position="724"/>
    </location>
    <ligand>
        <name>alpha-maltose 1-phosphate</name>
        <dbReference type="ChEBI" id="CHEBI:63576"/>
    </ligand>
</feature>
<comment type="similarity">
    <text evidence="6">Belongs to the glycosyl hydrolase 13 family. GlgE subfamily.</text>
</comment>
<keyword evidence="3 6" id="KW-0808">Transferase</keyword>